<dbReference type="Proteomes" id="UP000266113">
    <property type="component" value="Unassembled WGS sequence"/>
</dbReference>
<accession>A0A398DXH8</accession>
<comment type="caution">
    <text evidence="2">The sequence shown here is derived from an EMBL/GenBank/DDBJ whole genome shotgun (WGS) entry which is preliminary data.</text>
</comment>
<dbReference type="SUPFAM" id="SSF51161">
    <property type="entry name" value="Trimeric LpxA-like enzymes"/>
    <property type="match status" value="2"/>
</dbReference>
<evidence type="ECO:0000313" key="3">
    <source>
        <dbReference type="Proteomes" id="UP000266113"/>
    </source>
</evidence>
<dbReference type="Pfam" id="PF00132">
    <property type="entry name" value="Hexapep"/>
    <property type="match status" value="1"/>
</dbReference>
<dbReference type="PANTHER" id="PTHR43300">
    <property type="entry name" value="ACETYLTRANSFERASE"/>
    <property type="match status" value="1"/>
</dbReference>
<keyword evidence="2" id="KW-0808">Transferase</keyword>
<dbReference type="InterPro" id="IPR011004">
    <property type="entry name" value="Trimer_LpxA-like_sf"/>
</dbReference>
<evidence type="ECO:0000256" key="1">
    <source>
        <dbReference type="ARBA" id="ARBA00007274"/>
    </source>
</evidence>
<dbReference type="InterPro" id="IPR001451">
    <property type="entry name" value="Hexapep"/>
</dbReference>
<dbReference type="Pfam" id="PF14602">
    <property type="entry name" value="Hexapep_2"/>
    <property type="match status" value="1"/>
</dbReference>
<sequence>MSISPAARIARDVVMGDNVVIEADVAVGEGCVLGHNVVIEADVTVGEGCVLGHNVVIRAGSRLGCHVMVGDNTVIGRHPMHSVRSAPPPVTDYGACSIADDVQIGCGCVLYAGVTIGRQVMLADLATVREAVTIGEQTIIGRGVAIENRCTIGKRCKLETNAYITAYSDLEDDVFVAPMVATSNDNYMARGKERFKHFKGVTVKRGGRIGVNATILPGRTVDEQGVVAAGSVVTHDVPARYIVVGNPARVFRDVPEDQLLENQEENK</sequence>
<dbReference type="InterPro" id="IPR050179">
    <property type="entry name" value="Trans_hexapeptide_repeat"/>
</dbReference>
<dbReference type="OrthoDB" id="9782926at2"/>
<keyword evidence="3" id="KW-1185">Reference proteome</keyword>
<dbReference type="GO" id="GO:0016740">
    <property type="term" value="F:transferase activity"/>
    <property type="evidence" value="ECO:0007669"/>
    <property type="project" value="UniProtKB-KW"/>
</dbReference>
<dbReference type="RefSeq" id="WP_119086415.1">
    <property type="nucleotide sequence ID" value="NZ_QXIY01000040.1"/>
</dbReference>
<protein>
    <submittedName>
        <fullName evidence="2">N-acetyltransferase</fullName>
    </submittedName>
</protein>
<dbReference type="Gene3D" id="2.160.10.10">
    <property type="entry name" value="Hexapeptide repeat proteins"/>
    <property type="match status" value="2"/>
</dbReference>
<dbReference type="PANTHER" id="PTHR43300:SF4">
    <property type="entry name" value="ACYL-[ACYL-CARRIER-PROTEIN]--UDP-N-ACETYLGLUCOSAMINE O-ACYLTRANSFERASE"/>
    <property type="match status" value="1"/>
</dbReference>
<proteinExistence type="inferred from homology"/>
<comment type="similarity">
    <text evidence="1">Belongs to the transferase hexapeptide repeat family.</text>
</comment>
<dbReference type="EMBL" id="QXIY01000040">
    <property type="protein sequence ID" value="RIE16014.1"/>
    <property type="molecule type" value="Genomic_DNA"/>
</dbReference>
<dbReference type="CDD" id="cd03358">
    <property type="entry name" value="LbH_WxcM_N_like"/>
    <property type="match status" value="1"/>
</dbReference>
<organism evidence="2 3">
    <name type="scientific">Candidatus Cryosericum septentrionale</name>
    <dbReference type="NCBI Taxonomy" id="2290913"/>
    <lineage>
        <taxon>Bacteria</taxon>
        <taxon>Pseudomonadati</taxon>
        <taxon>Caldisericota/Cryosericota group</taxon>
        <taxon>Candidatus Cryosericota</taxon>
        <taxon>Candidatus Cryosericia</taxon>
        <taxon>Candidatus Cryosericales</taxon>
        <taxon>Candidatus Cryosericaceae</taxon>
        <taxon>Candidatus Cryosericum</taxon>
    </lineage>
</organism>
<reference evidence="2 3" key="1">
    <citation type="submission" date="2018-09" db="EMBL/GenBank/DDBJ databases">
        <title>Discovery and Ecogenomic Context for Candidatus Cryosericales, a Global Caldiserica Order Active in Thawing Permafrost.</title>
        <authorList>
            <person name="Martinez M.A."/>
            <person name="Woodcroft B.J."/>
            <person name="Ignacio Espinoza J.C."/>
            <person name="Zayed A."/>
            <person name="Singleton C.M."/>
            <person name="Boyd J."/>
            <person name="Li Y.-F."/>
            <person name="Purvine S."/>
            <person name="Maughan H."/>
            <person name="Hodgkins S.B."/>
            <person name="Anderson D."/>
            <person name="Sederholm M."/>
            <person name="Temperton B."/>
            <person name="Saleska S.R."/>
            <person name="Tyson G.W."/>
            <person name="Rich V.I."/>
        </authorList>
    </citation>
    <scope>NUCLEOTIDE SEQUENCE [LARGE SCALE GENOMIC DNA]</scope>
    <source>
        <strain evidence="2 3">SMC1</strain>
    </source>
</reference>
<dbReference type="AlphaFoldDB" id="A0A398DXH8"/>
<evidence type="ECO:0000313" key="2">
    <source>
        <dbReference type="EMBL" id="RIE16014.1"/>
    </source>
</evidence>
<name>A0A398DXH8_9BACT</name>
<gene>
    <name evidence="2" type="ORF">SMC1_08860</name>
</gene>